<dbReference type="RefSeq" id="WP_143487464.1">
    <property type="nucleotide sequence ID" value="NZ_VJOY01000004.1"/>
</dbReference>
<evidence type="ECO:0000313" key="1">
    <source>
        <dbReference type="EMBL" id="TRX75372.1"/>
    </source>
</evidence>
<accession>A0A553H0V2</accession>
<keyword evidence="2" id="KW-1185">Reference proteome</keyword>
<gene>
    <name evidence="1" type="ORF">FM069_06425</name>
</gene>
<dbReference type="OrthoDB" id="6556332at2"/>
<dbReference type="AlphaFoldDB" id="A0A553H0V2"/>
<dbReference type="EMBL" id="VJOY01000004">
    <property type="protein sequence ID" value="TRX75372.1"/>
    <property type="molecule type" value="Genomic_DNA"/>
</dbReference>
<dbReference type="Proteomes" id="UP000315235">
    <property type="component" value="Unassembled WGS sequence"/>
</dbReference>
<evidence type="ECO:0000313" key="2">
    <source>
        <dbReference type="Proteomes" id="UP000315235"/>
    </source>
</evidence>
<comment type="caution">
    <text evidence="1">The sequence shown here is derived from an EMBL/GenBank/DDBJ whole genome shotgun (WGS) entry which is preliminary data.</text>
</comment>
<reference evidence="1 2" key="1">
    <citation type="submission" date="2019-07" db="EMBL/GenBank/DDBJ databases">
        <title>Pseudomonas mangiferae sp. nov., isolated from bark of mango tree in Thailand.</title>
        <authorList>
            <person name="Srisuk N."/>
            <person name="Anurat P."/>
        </authorList>
    </citation>
    <scope>NUCLEOTIDE SEQUENCE [LARGE SCALE GENOMIC DNA]</scope>
    <source>
        <strain evidence="1 2">DMKU_BBB3-04</strain>
    </source>
</reference>
<sequence length="90" mass="10523">MNTIAKYSDEIRQHLLHGGFDDEAGHIRQLTHEVLDEQLPAQTRRKAAVDLIDRCHVRWLGDYYIPDIDYNAWGNLLTRFAKALNTFLRT</sequence>
<proteinExistence type="predicted"/>
<organism evidence="1 2">
    <name type="scientific">Pseudomonas mangiferae</name>
    <dbReference type="NCBI Taxonomy" id="2593654"/>
    <lineage>
        <taxon>Bacteria</taxon>
        <taxon>Pseudomonadati</taxon>
        <taxon>Pseudomonadota</taxon>
        <taxon>Gammaproteobacteria</taxon>
        <taxon>Pseudomonadales</taxon>
        <taxon>Pseudomonadaceae</taxon>
        <taxon>Pseudomonas</taxon>
    </lineage>
</organism>
<protein>
    <submittedName>
        <fullName evidence="1">Uncharacterized protein</fullName>
    </submittedName>
</protein>
<name>A0A553H0V2_9PSED</name>